<dbReference type="GO" id="GO:0006783">
    <property type="term" value="P:heme biosynthetic process"/>
    <property type="evidence" value="ECO:0007669"/>
    <property type="project" value="TreeGrafter"/>
</dbReference>
<keyword evidence="3" id="KW-1185">Reference proteome</keyword>
<dbReference type="EMBL" id="CP002049">
    <property type="protein sequence ID" value="ADI14898.1"/>
    <property type="molecule type" value="Genomic_DNA"/>
</dbReference>
<reference evidence="3" key="1">
    <citation type="submission" date="2010-05" db="EMBL/GenBank/DDBJ databases">
        <title>The complete genome of Truepera radiovictris DSM 17093.</title>
        <authorList>
            <consortium name="US DOE Joint Genome Institute (JGI-PGF)"/>
            <person name="Lucas S."/>
            <person name="Copeland A."/>
            <person name="Lapidus A."/>
            <person name="Glavina del Rio T."/>
            <person name="Dalin E."/>
            <person name="Tice H."/>
            <person name="Bruce D."/>
            <person name="Goodwin L."/>
            <person name="Pitluck S."/>
            <person name="Kyrpides N."/>
            <person name="Mavromatis K."/>
            <person name="Ovchinnikova G."/>
            <person name="Munk A.C."/>
            <person name="Detter J.C."/>
            <person name="Han C."/>
            <person name="Tapia R."/>
            <person name="Land M."/>
            <person name="Hauser L."/>
            <person name="Markowitz V."/>
            <person name="Cheng J.-F."/>
            <person name="Hugenholtz P."/>
            <person name="Woyke T."/>
            <person name="Wu D."/>
            <person name="Tindall B."/>
            <person name="Pomrenke H.G."/>
            <person name="Brambilla E."/>
            <person name="Klenk H.-P."/>
            <person name="Eisen J.A."/>
        </authorList>
    </citation>
    <scope>NUCLEOTIDE SEQUENCE [LARGE SCALE GENOMIC DNA]</scope>
    <source>
        <strain evidence="3">DSM 17093 / CIP 108686 / LMG 22925 / RQ-24</strain>
    </source>
</reference>
<dbReference type="PROSITE" id="PS50902">
    <property type="entry name" value="FLAVODOXIN_LIKE"/>
    <property type="match status" value="1"/>
</dbReference>
<dbReference type="KEGG" id="tra:Trad_1780"/>
<proteinExistence type="predicted"/>
<dbReference type="RefSeq" id="WP_013178265.1">
    <property type="nucleotide sequence ID" value="NC_014221.1"/>
</dbReference>
<evidence type="ECO:0000313" key="3">
    <source>
        <dbReference type="Proteomes" id="UP000000379"/>
    </source>
</evidence>
<dbReference type="PANTHER" id="PTHR38030">
    <property type="entry name" value="PROTOPORPHYRINOGEN IX DEHYDROGENASE [MENAQUINONE]"/>
    <property type="match status" value="1"/>
</dbReference>
<dbReference type="GO" id="GO:0010181">
    <property type="term" value="F:FMN binding"/>
    <property type="evidence" value="ECO:0007669"/>
    <property type="project" value="InterPro"/>
</dbReference>
<dbReference type="STRING" id="649638.Trad_1780"/>
<dbReference type="InterPro" id="IPR029039">
    <property type="entry name" value="Flavoprotein-like_sf"/>
</dbReference>
<dbReference type="HOGENOM" id="CLU_094839_1_0_0"/>
<dbReference type="AlphaFoldDB" id="D7CQB4"/>
<dbReference type="SUPFAM" id="SSF52218">
    <property type="entry name" value="Flavoproteins"/>
    <property type="match status" value="1"/>
</dbReference>
<dbReference type="PANTHER" id="PTHR38030:SF2">
    <property type="entry name" value="PROTOPORPHYRINOGEN IX DEHYDROGENASE [QUINONE]"/>
    <property type="match status" value="1"/>
</dbReference>
<dbReference type="InterPro" id="IPR052200">
    <property type="entry name" value="Protoporphyrinogen_IX_DH"/>
</dbReference>
<protein>
    <submittedName>
        <fullName evidence="2">Flavodoxin/nitric oxide synthase</fullName>
    </submittedName>
</protein>
<name>D7CQB4_TRURR</name>
<dbReference type="GO" id="GO:0070819">
    <property type="term" value="F:menaquinone-dependent protoporphyrinogen oxidase activity"/>
    <property type="evidence" value="ECO:0007669"/>
    <property type="project" value="TreeGrafter"/>
</dbReference>
<dbReference type="Proteomes" id="UP000000379">
    <property type="component" value="Chromosome"/>
</dbReference>
<feature type="domain" description="Flavodoxin-like" evidence="1">
    <location>
        <begin position="5"/>
        <end position="163"/>
    </location>
</feature>
<evidence type="ECO:0000259" key="1">
    <source>
        <dbReference type="PROSITE" id="PS50902"/>
    </source>
</evidence>
<accession>D7CQB4</accession>
<evidence type="ECO:0000313" key="2">
    <source>
        <dbReference type="EMBL" id="ADI14898.1"/>
    </source>
</evidence>
<dbReference type="Gene3D" id="3.40.50.360">
    <property type="match status" value="1"/>
</dbReference>
<dbReference type="Pfam" id="PF12724">
    <property type="entry name" value="Flavodoxin_5"/>
    <property type="match status" value="1"/>
</dbReference>
<organism evidence="2 3">
    <name type="scientific">Truepera radiovictrix (strain DSM 17093 / CIP 108686 / LMG 22925 / RQ-24)</name>
    <dbReference type="NCBI Taxonomy" id="649638"/>
    <lineage>
        <taxon>Bacteria</taxon>
        <taxon>Thermotogati</taxon>
        <taxon>Deinococcota</taxon>
        <taxon>Deinococci</taxon>
        <taxon>Trueperales</taxon>
        <taxon>Trueperaceae</taxon>
        <taxon>Truepera</taxon>
    </lineage>
</organism>
<gene>
    <name evidence="2" type="ordered locus">Trad_1780</name>
</gene>
<reference evidence="2 3" key="2">
    <citation type="journal article" date="2011" name="Stand. Genomic Sci.">
        <title>Complete genome sequence of Truepera radiovictrix type strain (RQ-24).</title>
        <authorList>
            <person name="Ivanova N."/>
            <person name="Rohde C."/>
            <person name="Munk C."/>
            <person name="Nolan M."/>
            <person name="Lucas S."/>
            <person name="Del Rio T.G."/>
            <person name="Tice H."/>
            <person name="Deshpande S."/>
            <person name="Cheng J.F."/>
            <person name="Tapia R."/>
            <person name="Han C."/>
            <person name="Goodwin L."/>
            <person name="Pitluck S."/>
            <person name="Liolios K."/>
            <person name="Mavromatis K."/>
            <person name="Mikhailova N."/>
            <person name="Pati A."/>
            <person name="Chen A."/>
            <person name="Palaniappan K."/>
            <person name="Land M."/>
            <person name="Hauser L."/>
            <person name="Chang Y.J."/>
            <person name="Jeffries C.D."/>
            <person name="Brambilla E."/>
            <person name="Rohde M."/>
            <person name="Goker M."/>
            <person name="Tindall B.J."/>
            <person name="Woyke T."/>
            <person name="Bristow J."/>
            <person name="Eisen J.A."/>
            <person name="Markowitz V."/>
            <person name="Hugenholtz P."/>
            <person name="Kyrpides N.C."/>
            <person name="Klenk H.P."/>
            <person name="Lapidus A."/>
        </authorList>
    </citation>
    <scope>NUCLEOTIDE SEQUENCE [LARGE SCALE GENOMIC DNA]</scope>
    <source>
        <strain evidence="3">DSM 17093 / CIP 108686 / LMG 22925 / RQ-24</strain>
    </source>
</reference>
<dbReference type="eggNOG" id="COG4635">
    <property type="taxonomic scope" value="Bacteria"/>
</dbReference>
<sequence length="178" mass="19341">MKEPVLVAYASRYGATREIAEAVARVLEARGLAVHCCPAEAVEALAPYRAVVLGSAVYEGDWLVEASDFVRRFAPELAQRPLWCFSSGTAGAAPTETMQGWTHPRLLTSLFAELQPQGHAVFGGRLEPRRLSVGDWWRYPSLRGVRGDFRDWEAITAWANGVADALAGSGQGRAALEV</sequence>
<dbReference type="InterPro" id="IPR008254">
    <property type="entry name" value="Flavodoxin/NO_synth"/>
</dbReference>
<dbReference type="InterPro" id="IPR026816">
    <property type="entry name" value="Flavodoxin_dom"/>
</dbReference>